<evidence type="ECO:0000313" key="3">
    <source>
        <dbReference type="Proteomes" id="UP000240009"/>
    </source>
</evidence>
<accession>A0A2S8G4H1</accession>
<gene>
    <name evidence="2" type="ORF">C5Y96_05520</name>
</gene>
<dbReference type="EMBL" id="PUIA01000016">
    <property type="protein sequence ID" value="PQO39313.1"/>
    <property type="molecule type" value="Genomic_DNA"/>
</dbReference>
<dbReference type="AlphaFoldDB" id="A0A2S8G4H1"/>
<organism evidence="2 3">
    <name type="scientific">Blastopirellula marina</name>
    <dbReference type="NCBI Taxonomy" id="124"/>
    <lineage>
        <taxon>Bacteria</taxon>
        <taxon>Pseudomonadati</taxon>
        <taxon>Planctomycetota</taxon>
        <taxon>Planctomycetia</taxon>
        <taxon>Pirellulales</taxon>
        <taxon>Pirellulaceae</taxon>
        <taxon>Blastopirellula</taxon>
    </lineage>
</organism>
<protein>
    <submittedName>
        <fullName evidence="2">Uncharacterized protein</fullName>
    </submittedName>
</protein>
<sequence>MTERLDITNEPEYGPPRQDTEAERKPRPFLGVKFDCCSIYSRIYQNKDRTHYVGNCPKCAKQIRIRIGHGGSSNRFFTAY</sequence>
<reference evidence="2 3" key="1">
    <citation type="submission" date="2018-02" db="EMBL/GenBank/DDBJ databases">
        <title>Comparative genomes isolates from brazilian mangrove.</title>
        <authorList>
            <person name="Araujo J.E."/>
            <person name="Taketani R.G."/>
            <person name="Silva M.C.P."/>
            <person name="Loureco M.V."/>
            <person name="Andreote F.D."/>
        </authorList>
    </citation>
    <scope>NUCLEOTIDE SEQUENCE [LARGE SCALE GENOMIC DNA]</scope>
    <source>
        <strain evidence="2 3">HEX-2 MGV</strain>
    </source>
</reference>
<proteinExistence type="predicted"/>
<evidence type="ECO:0000256" key="1">
    <source>
        <dbReference type="SAM" id="MobiDB-lite"/>
    </source>
</evidence>
<comment type="caution">
    <text evidence="2">The sequence shown here is derived from an EMBL/GenBank/DDBJ whole genome shotgun (WGS) entry which is preliminary data.</text>
</comment>
<feature type="region of interest" description="Disordered" evidence="1">
    <location>
        <begin position="1"/>
        <end position="26"/>
    </location>
</feature>
<name>A0A2S8G4H1_9BACT</name>
<evidence type="ECO:0000313" key="2">
    <source>
        <dbReference type="EMBL" id="PQO39313.1"/>
    </source>
</evidence>
<dbReference type="RefSeq" id="WP_105350684.1">
    <property type="nucleotide sequence ID" value="NZ_PUIA01000016.1"/>
</dbReference>
<dbReference type="OrthoDB" id="9810539at2"/>
<dbReference type="Proteomes" id="UP000240009">
    <property type="component" value="Unassembled WGS sequence"/>
</dbReference>